<organism evidence="7 8">
    <name type="scientific">Mycosarcoma maydis</name>
    <name type="common">Corn smut fungus</name>
    <name type="synonym">Ustilago maydis</name>
    <dbReference type="NCBI Taxonomy" id="5270"/>
    <lineage>
        <taxon>Eukaryota</taxon>
        <taxon>Fungi</taxon>
        <taxon>Dikarya</taxon>
        <taxon>Basidiomycota</taxon>
        <taxon>Ustilaginomycotina</taxon>
        <taxon>Ustilaginomycetes</taxon>
        <taxon>Ustilaginales</taxon>
        <taxon>Ustilaginaceae</taxon>
        <taxon>Mycosarcoma</taxon>
    </lineage>
</organism>
<dbReference type="InterPro" id="IPR036859">
    <property type="entry name" value="CAP-Gly_dom_sf"/>
</dbReference>
<dbReference type="InterPro" id="IPR050576">
    <property type="entry name" value="Cilia_flagella_integrity"/>
</dbReference>
<keyword evidence="4" id="KW-0969">Cilium</keyword>
<dbReference type="GO" id="GO:0007023">
    <property type="term" value="P:post-chaperonin tubulin folding pathway"/>
    <property type="evidence" value="ECO:0000318"/>
    <property type="project" value="GO_Central"/>
</dbReference>
<dbReference type="SUPFAM" id="SSF74924">
    <property type="entry name" value="Cap-Gly domain"/>
    <property type="match status" value="1"/>
</dbReference>
<dbReference type="InterPro" id="IPR003591">
    <property type="entry name" value="Leu-rich_rpt_typical-subtyp"/>
</dbReference>
<keyword evidence="3" id="KW-0677">Repeat</keyword>
<dbReference type="SMART" id="SM00369">
    <property type="entry name" value="LRR_TYP"/>
    <property type="match status" value="5"/>
</dbReference>
<dbReference type="OrthoDB" id="5273213at2759"/>
<dbReference type="Pfam" id="PF00560">
    <property type="entry name" value="LRR_1"/>
    <property type="match status" value="1"/>
</dbReference>
<reference evidence="7 8" key="1">
    <citation type="journal article" date="2006" name="Nature">
        <title>Insights from the genome of the biotrophic fungal plant pathogen Ustilago maydis.</title>
        <authorList>
            <person name="Kamper J."/>
            <person name="Kahmann R."/>
            <person name="Bolker M."/>
            <person name="Ma L.J."/>
            <person name="Brefort T."/>
            <person name="Saville B.J."/>
            <person name="Banuett F."/>
            <person name="Kronstad J.W."/>
            <person name="Gold S.E."/>
            <person name="Muller O."/>
            <person name="Perlin M.H."/>
            <person name="Wosten H.A."/>
            <person name="de Vries R."/>
            <person name="Ruiz-Herrera J."/>
            <person name="Reynaga-Pena C.G."/>
            <person name="Snetselaar K."/>
            <person name="McCann M."/>
            <person name="Perez-Martin J."/>
            <person name="Feldbrugge M."/>
            <person name="Basse C.W."/>
            <person name="Steinberg G."/>
            <person name="Ibeas J.I."/>
            <person name="Holloman W."/>
            <person name="Guzman P."/>
            <person name="Farman M."/>
            <person name="Stajich J.E."/>
            <person name="Sentandreu R."/>
            <person name="Gonzalez-Prieto J.M."/>
            <person name="Kennell J.C."/>
            <person name="Molina L."/>
            <person name="Schirawski J."/>
            <person name="Mendoza-Mendoza A."/>
            <person name="Greilinger D."/>
            <person name="Munch K."/>
            <person name="Rossel N."/>
            <person name="Scherer M."/>
            <person name="Vranes M."/>
            <person name="Ladendorf O."/>
            <person name="Vincon V."/>
            <person name="Fuchs U."/>
            <person name="Sandrock B."/>
            <person name="Meng S."/>
            <person name="Ho E.C."/>
            <person name="Cahill M.J."/>
            <person name="Boyce K.J."/>
            <person name="Klose J."/>
            <person name="Klosterman S.J."/>
            <person name="Deelstra H.J."/>
            <person name="Ortiz-Castellanos L."/>
            <person name="Li W."/>
            <person name="Sanchez-Alonso P."/>
            <person name="Schreier P.H."/>
            <person name="Hauser-Hahn I."/>
            <person name="Vaupel M."/>
            <person name="Koopmann E."/>
            <person name="Friedrich G."/>
            <person name="Voss H."/>
            <person name="Schluter T."/>
            <person name="Margolis J."/>
            <person name="Platt D."/>
            <person name="Swimmer C."/>
            <person name="Gnirke A."/>
            <person name="Chen F."/>
            <person name="Vysotskaia V."/>
            <person name="Mannhaupt G."/>
            <person name="Guldener U."/>
            <person name="Munsterkotter M."/>
            <person name="Haase D."/>
            <person name="Oesterheld M."/>
            <person name="Mewes H.W."/>
            <person name="Mauceli E.W."/>
            <person name="DeCaprio D."/>
            <person name="Wade C.M."/>
            <person name="Butler J."/>
            <person name="Young S."/>
            <person name="Jaffe D.B."/>
            <person name="Calvo S."/>
            <person name="Nusbaum C."/>
            <person name="Galagan J."/>
            <person name="Birren B.W."/>
        </authorList>
    </citation>
    <scope>NUCLEOTIDE SEQUENCE [LARGE SCALE GENOMIC DNA]</scope>
    <source>
        <strain evidence="8">DSM 14603 / FGSC 9021 / UM521</strain>
    </source>
</reference>
<dbReference type="InterPro" id="IPR000938">
    <property type="entry name" value="CAP-Gly_domain"/>
</dbReference>
<dbReference type="EMBL" id="CM003141">
    <property type="protein sequence ID" value="KIS71481.1"/>
    <property type="molecule type" value="Genomic_DNA"/>
</dbReference>
<dbReference type="InterPro" id="IPR001611">
    <property type="entry name" value="Leu-rich_rpt"/>
</dbReference>
<dbReference type="GO" id="GO:0005737">
    <property type="term" value="C:cytoplasm"/>
    <property type="evidence" value="ECO:0000318"/>
    <property type="project" value="GO_Central"/>
</dbReference>
<evidence type="ECO:0000256" key="3">
    <source>
        <dbReference type="ARBA" id="ARBA00022737"/>
    </source>
</evidence>
<gene>
    <name evidence="7" type="ORF">UMAG_11316</name>
</gene>
<dbReference type="InterPro" id="IPR032675">
    <property type="entry name" value="LRR_dom_sf"/>
</dbReference>
<comment type="subcellular location">
    <subcellularLocation>
        <location evidence="1">Cell projection</location>
        <location evidence="1">Cilium</location>
    </subcellularLocation>
</comment>
<dbReference type="STRING" id="237631.A0A0D1E7L1"/>
<dbReference type="SUPFAM" id="SSF52047">
    <property type="entry name" value="RNI-like"/>
    <property type="match status" value="1"/>
</dbReference>
<dbReference type="SMART" id="SM00365">
    <property type="entry name" value="LRR_SD22"/>
    <property type="match status" value="3"/>
</dbReference>
<dbReference type="SMART" id="SM01052">
    <property type="entry name" value="CAP_GLY"/>
    <property type="match status" value="1"/>
</dbReference>
<evidence type="ECO:0000313" key="8">
    <source>
        <dbReference type="Proteomes" id="UP000000561"/>
    </source>
</evidence>
<dbReference type="KEGG" id="uma:UMAG_11316"/>
<dbReference type="RefSeq" id="XP_011387422.1">
    <property type="nucleotide sequence ID" value="XM_011389120.1"/>
</dbReference>
<dbReference type="Gene3D" id="3.80.10.10">
    <property type="entry name" value="Ribonuclease Inhibitor"/>
    <property type="match status" value="2"/>
</dbReference>
<dbReference type="VEuPathDB" id="FungiDB:UMAG_11316"/>
<name>A0A0D1E7L1_MYCMD</name>
<dbReference type="Gene3D" id="2.30.30.190">
    <property type="entry name" value="CAP Gly-rich-like domain"/>
    <property type="match status" value="1"/>
</dbReference>
<dbReference type="PROSITE" id="PS50245">
    <property type="entry name" value="CAP_GLY_2"/>
    <property type="match status" value="1"/>
</dbReference>
<keyword evidence="8" id="KW-1185">Reference proteome</keyword>
<proteinExistence type="predicted"/>
<feature type="domain" description="CAP-Gly" evidence="6">
    <location>
        <begin position="22"/>
        <end position="67"/>
    </location>
</feature>
<evidence type="ECO:0000256" key="2">
    <source>
        <dbReference type="ARBA" id="ARBA00022614"/>
    </source>
</evidence>
<evidence type="ECO:0000256" key="1">
    <source>
        <dbReference type="ARBA" id="ARBA00004138"/>
    </source>
</evidence>
<keyword evidence="5" id="KW-0966">Cell projection</keyword>
<dbReference type="Pfam" id="PF01302">
    <property type="entry name" value="CAP_GLY"/>
    <property type="match status" value="1"/>
</dbReference>
<dbReference type="AlphaFoldDB" id="A0A0D1E7L1"/>
<dbReference type="GO" id="GO:0007021">
    <property type="term" value="P:tubulin complex assembly"/>
    <property type="evidence" value="ECO:0000318"/>
    <property type="project" value="GO_Central"/>
</dbReference>
<dbReference type="PANTHER" id="PTHR45973">
    <property type="entry name" value="PROTEIN PHOSPHATASE 1 REGULATORY SUBUNIT SDS22-RELATED"/>
    <property type="match status" value="1"/>
</dbReference>
<dbReference type="Proteomes" id="UP000000561">
    <property type="component" value="Chromosome 2"/>
</dbReference>
<dbReference type="eggNOG" id="KOG3207">
    <property type="taxonomic scope" value="Eukaryota"/>
</dbReference>
<dbReference type="PANTHER" id="PTHR45973:SF9">
    <property type="entry name" value="LEUCINE-RICH REPEAT-CONTAINING PROTEIN 46"/>
    <property type="match status" value="1"/>
</dbReference>
<dbReference type="GO" id="GO:0043014">
    <property type="term" value="F:alpha-tubulin binding"/>
    <property type="evidence" value="ECO:0000318"/>
    <property type="project" value="GO_Central"/>
</dbReference>
<keyword evidence="2" id="KW-0433">Leucine-rich repeat</keyword>
<dbReference type="InParanoid" id="A0A0D1E7L1"/>
<evidence type="ECO:0000313" key="7">
    <source>
        <dbReference type="EMBL" id="KIS71481.1"/>
    </source>
</evidence>
<evidence type="ECO:0000256" key="5">
    <source>
        <dbReference type="ARBA" id="ARBA00023273"/>
    </source>
</evidence>
<dbReference type="PROSITE" id="PS51450">
    <property type="entry name" value="LRR"/>
    <property type="match status" value="2"/>
</dbReference>
<evidence type="ECO:0000259" key="6">
    <source>
        <dbReference type="PROSITE" id="PS50245"/>
    </source>
</evidence>
<dbReference type="GO" id="GO:0000226">
    <property type="term" value="P:microtubule cytoskeleton organization"/>
    <property type="evidence" value="ECO:0000318"/>
    <property type="project" value="GO_Central"/>
</dbReference>
<protein>
    <recommendedName>
        <fullName evidence="6">CAP-Gly domain-containing protein</fullName>
    </recommendedName>
</protein>
<sequence length="635" mass="70825">MHLLVGKRISIGQQKGTIRYRGPVPPASGEWLGIEWDDPARGKHDGTSDDGTRYFNVRVPGSGSFIRPTASKLSSGCCFLSALRNKYSAPTDRSALTVQSVTPHQYSRKNIADIEIETPNLDRIALKTARLDRLREVGLSGWQHSSLPDMDAETSQDEQYNVATAFDEAQGSGPGSIRATCPNIRWLDLSRSLLPDWEEVSLIASELAQLKTLLLHFNRLQPPPKQIPTSWSERLGHVQDLRLDGTLIQWSEVLRLAPALRNLRSLHIGSNEITSLSKSSFRTEDRVEHQSGLNVFPCLTSLSLEGNAIESWSDLIYSLSPLASLETLNLDRNRISIIPAASSSMCKLAGLKQLYLRGNKVESWSSLENIAQWLGPGTSLEALHISTVPDDDNAQLSNTEDSQGELLSKYEYRDFRAIAIARLPMLRVLDKTEITLKERKDAELFVYTRFRGGDAYIIEGGIARQGSEEKVHLSEAEKFERFPRLLELAKLFDDEDPWPATDRDAEQRDKENNKKNTLRSKMLNVSVIASTASPESVVPHVTDKLAEKEDVQVLASTPLRLLKIKLANAVGVKVGQVDQVWALMEQALAPEPHGRDERSCDEGRERIVLELDDMSRSLDWYEVSSGDSLVLVTQA</sequence>
<accession>A0A0D1E7L1</accession>
<dbReference type="GeneID" id="23567216"/>
<evidence type="ECO:0000256" key="4">
    <source>
        <dbReference type="ARBA" id="ARBA00023069"/>
    </source>
</evidence>
<dbReference type="FunFam" id="3.80.10.10:FF:001672">
    <property type="entry name" value="Uncharacterized protein"/>
    <property type="match status" value="1"/>
</dbReference>